<proteinExistence type="predicted"/>
<feature type="non-terminal residue" evidence="8">
    <location>
        <position position="362"/>
    </location>
</feature>
<evidence type="ECO:0000256" key="2">
    <source>
        <dbReference type="ARBA" id="ARBA00004496"/>
    </source>
</evidence>
<evidence type="ECO:0000256" key="1">
    <source>
        <dbReference type="ARBA" id="ARBA00004240"/>
    </source>
</evidence>
<protein>
    <submittedName>
        <fullName evidence="8">Putative signal recognition particle 72 kDa subunit</fullName>
    </submittedName>
</protein>
<keyword evidence="9" id="KW-1185">Reference proteome</keyword>
<keyword evidence="4" id="KW-0256">Endoplasmic reticulum</keyword>
<feature type="compositionally biased region" description="Basic and acidic residues" evidence="6">
    <location>
        <begin position="281"/>
        <end position="293"/>
    </location>
</feature>
<feature type="domain" description="Signal recognition particle SRP72 subunit RNA-binding" evidence="7">
    <location>
        <begin position="255"/>
        <end position="296"/>
    </location>
</feature>
<dbReference type="GO" id="GO:0005786">
    <property type="term" value="C:signal recognition particle, endoplasmic reticulum targeting"/>
    <property type="evidence" value="ECO:0007669"/>
    <property type="project" value="TreeGrafter"/>
</dbReference>
<evidence type="ECO:0000256" key="6">
    <source>
        <dbReference type="SAM" id="MobiDB-lite"/>
    </source>
</evidence>
<evidence type="ECO:0000313" key="9">
    <source>
        <dbReference type="Proteomes" id="UP000728185"/>
    </source>
</evidence>
<dbReference type="GO" id="GO:0043022">
    <property type="term" value="F:ribosome binding"/>
    <property type="evidence" value="ECO:0007669"/>
    <property type="project" value="TreeGrafter"/>
</dbReference>
<reference evidence="8" key="1">
    <citation type="submission" date="2019-05" db="EMBL/GenBank/DDBJ databases">
        <title>Annotation for the trematode Fasciolopsis buski.</title>
        <authorList>
            <person name="Choi Y.-J."/>
        </authorList>
    </citation>
    <scope>NUCLEOTIDE SEQUENCE</scope>
    <source>
        <strain evidence="8">HT</strain>
        <tissue evidence="8">Whole worm</tissue>
    </source>
</reference>
<sequence length="362" mass="40096">DQCSADHVARDRQPSAELRLTLGQLLLRTNKSAPFSVAGLPRPEQAIAVTDHFCQSLPEQLLYTPGVVSTCVALYLLASDADGCDALKRDEALNRATRLIQSALDWFETNNRSDPIYGNLLDQCANFLLQNGKPELAADLCERQLAQLDRDSNPNDERQSAARMALIARLVRAYAQFDRPKAEASCRSLEFKDRIIETDVDSLESSFLYGVKAVRRQGRAGDQTVHGDIKAGGKSRRNLLPTPALDSAGMTGGIQAEKRQRRHKKRPVRLPKNYQPGVMPDPDRWLPRRERAGYRGKRRNKRQINLRGPQGQVSGGTEWDATVKSPKPAITASPLAEVTAGSTPKQISGASRQQRKGRKKGR</sequence>
<organism evidence="8 9">
    <name type="scientific">Fasciolopsis buskii</name>
    <dbReference type="NCBI Taxonomy" id="27845"/>
    <lineage>
        <taxon>Eukaryota</taxon>
        <taxon>Metazoa</taxon>
        <taxon>Spiralia</taxon>
        <taxon>Lophotrochozoa</taxon>
        <taxon>Platyhelminthes</taxon>
        <taxon>Trematoda</taxon>
        <taxon>Digenea</taxon>
        <taxon>Plagiorchiida</taxon>
        <taxon>Echinostomata</taxon>
        <taxon>Echinostomatoidea</taxon>
        <taxon>Fasciolidae</taxon>
        <taxon>Fasciolopsis</taxon>
    </lineage>
</organism>
<dbReference type="InterPro" id="IPR026270">
    <property type="entry name" value="SRP72"/>
</dbReference>
<feature type="compositionally biased region" description="Basic residues" evidence="6">
    <location>
        <begin position="294"/>
        <end position="304"/>
    </location>
</feature>
<comment type="subcellular location">
    <subcellularLocation>
        <location evidence="2">Cytoplasm</location>
    </subcellularLocation>
    <subcellularLocation>
        <location evidence="1">Endoplasmic reticulum</location>
    </subcellularLocation>
</comment>
<dbReference type="GO" id="GO:0006614">
    <property type="term" value="P:SRP-dependent cotranslational protein targeting to membrane"/>
    <property type="evidence" value="ECO:0007669"/>
    <property type="project" value="InterPro"/>
</dbReference>
<evidence type="ECO:0000256" key="3">
    <source>
        <dbReference type="ARBA" id="ARBA00022490"/>
    </source>
</evidence>
<dbReference type="Pfam" id="PF08492">
    <property type="entry name" value="SRP72"/>
    <property type="match status" value="1"/>
</dbReference>
<evidence type="ECO:0000313" key="8">
    <source>
        <dbReference type="EMBL" id="KAA0193615.1"/>
    </source>
</evidence>
<evidence type="ECO:0000256" key="5">
    <source>
        <dbReference type="ARBA" id="ARBA00023274"/>
    </source>
</evidence>
<accession>A0A8E0RV35</accession>
<keyword evidence="5" id="KW-0687">Ribonucleoprotein</keyword>
<feature type="compositionally biased region" description="Polar residues" evidence="6">
    <location>
        <begin position="340"/>
        <end position="351"/>
    </location>
</feature>
<comment type="caution">
    <text evidence="8">The sequence shown here is derived from an EMBL/GenBank/DDBJ whole genome shotgun (WGS) entry which is preliminary data.</text>
</comment>
<dbReference type="GO" id="GO:0008312">
    <property type="term" value="F:7S RNA binding"/>
    <property type="evidence" value="ECO:0007669"/>
    <property type="project" value="InterPro"/>
</dbReference>
<dbReference type="PANTHER" id="PTHR14094:SF9">
    <property type="entry name" value="SIGNAL RECOGNITION PARTICLE SUBUNIT SRP72"/>
    <property type="match status" value="1"/>
</dbReference>
<dbReference type="OrthoDB" id="5421607at2759"/>
<gene>
    <name evidence="8" type="ORF">FBUS_08348</name>
</gene>
<dbReference type="EMBL" id="LUCM01004909">
    <property type="protein sequence ID" value="KAA0193615.1"/>
    <property type="molecule type" value="Genomic_DNA"/>
</dbReference>
<feature type="region of interest" description="Disordered" evidence="6">
    <location>
        <begin position="219"/>
        <end position="362"/>
    </location>
</feature>
<dbReference type="InterPro" id="IPR013699">
    <property type="entry name" value="Signal_recog_part_SRP72_RNA-bd"/>
</dbReference>
<dbReference type="AlphaFoldDB" id="A0A8E0RV35"/>
<dbReference type="PANTHER" id="PTHR14094">
    <property type="entry name" value="SIGNAL RECOGNITION PARTICLE 72"/>
    <property type="match status" value="1"/>
</dbReference>
<feature type="compositionally biased region" description="Basic residues" evidence="6">
    <location>
        <begin position="259"/>
        <end position="269"/>
    </location>
</feature>
<name>A0A8E0RV35_9TREM</name>
<dbReference type="GO" id="GO:0005783">
    <property type="term" value="C:endoplasmic reticulum"/>
    <property type="evidence" value="ECO:0007669"/>
    <property type="project" value="UniProtKB-SubCell"/>
</dbReference>
<evidence type="ECO:0000256" key="4">
    <source>
        <dbReference type="ARBA" id="ARBA00022824"/>
    </source>
</evidence>
<keyword evidence="3" id="KW-0963">Cytoplasm</keyword>
<dbReference type="Proteomes" id="UP000728185">
    <property type="component" value="Unassembled WGS sequence"/>
</dbReference>
<feature type="compositionally biased region" description="Basic residues" evidence="6">
    <location>
        <begin position="353"/>
        <end position="362"/>
    </location>
</feature>
<evidence type="ECO:0000259" key="7">
    <source>
        <dbReference type="Pfam" id="PF08492"/>
    </source>
</evidence>